<dbReference type="Proteomes" id="UP001054945">
    <property type="component" value="Unassembled WGS sequence"/>
</dbReference>
<evidence type="ECO:0000313" key="2">
    <source>
        <dbReference type="Proteomes" id="UP001054945"/>
    </source>
</evidence>
<proteinExistence type="predicted"/>
<organism evidence="1 2">
    <name type="scientific">Caerostris extrusa</name>
    <name type="common">Bark spider</name>
    <name type="synonym">Caerostris bankana</name>
    <dbReference type="NCBI Taxonomy" id="172846"/>
    <lineage>
        <taxon>Eukaryota</taxon>
        <taxon>Metazoa</taxon>
        <taxon>Ecdysozoa</taxon>
        <taxon>Arthropoda</taxon>
        <taxon>Chelicerata</taxon>
        <taxon>Arachnida</taxon>
        <taxon>Araneae</taxon>
        <taxon>Araneomorphae</taxon>
        <taxon>Entelegynae</taxon>
        <taxon>Araneoidea</taxon>
        <taxon>Araneidae</taxon>
        <taxon>Caerostris</taxon>
    </lineage>
</organism>
<evidence type="ECO:0008006" key="3">
    <source>
        <dbReference type="Google" id="ProtNLM"/>
    </source>
</evidence>
<keyword evidence="2" id="KW-1185">Reference proteome</keyword>
<accession>A0AAV4XXG0</accession>
<protein>
    <recommendedName>
        <fullName evidence="3">Ribosomal protein L20</fullName>
    </recommendedName>
</protein>
<sequence>MSNGRRKFHRKRSIVLLPKHRFRIAVCSSNIYHRRRLPTFDKKAERSFSANLSPPWLLLKNSVVAQKELIGKTRKCRLEEVLFRKDEIQKRNINWKCCVKVSIFVKRKCTI</sequence>
<reference evidence="1 2" key="1">
    <citation type="submission" date="2021-06" db="EMBL/GenBank/DDBJ databases">
        <title>Caerostris extrusa draft genome.</title>
        <authorList>
            <person name="Kono N."/>
            <person name="Arakawa K."/>
        </authorList>
    </citation>
    <scope>NUCLEOTIDE SEQUENCE [LARGE SCALE GENOMIC DNA]</scope>
</reference>
<comment type="caution">
    <text evidence="1">The sequence shown here is derived from an EMBL/GenBank/DDBJ whole genome shotgun (WGS) entry which is preliminary data.</text>
</comment>
<dbReference type="EMBL" id="BPLR01018421">
    <property type="protein sequence ID" value="GIY99437.1"/>
    <property type="molecule type" value="Genomic_DNA"/>
</dbReference>
<gene>
    <name evidence="1" type="ORF">CEXT_334041</name>
</gene>
<dbReference type="AlphaFoldDB" id="A0AAV4XXG0"/>
<evidence type="ECO:0000313" key="1">
    <source>
        <dbReference type="EMBL" id="GIY99437.1"/>
    </source>
</evidence>
<name>A0AAV4XXG0_CAEEX</name>